<dbReference type="Gene3D" id="1.20.1720.10">
    <property type="entry name" value="Multidrug resistance protein D"/>
    <property type="match status" value="1"/>
</dbReference>
<dbReference type="OrthoDB" id="2321349at2"/>
<dbReference type="RefSeq" id="WP_042205435.1">
    <property type="nucleotide sequence ID" value="NZ_CP009288.1"/>
</dbReference>
<dbReference type="Gene3D" id="1.20.1250.20">
    <property type="entry name" value="MFS general substrate transporter like domains"/>
    <property type="match status" value="1"/>
</dbReference>
<keyword evidence="11" id="KW-1185">Reference proteome</keyword>
<dbReference type="InterPro" id="IPR036259">
    <property type="entry name" value="MFS_trans_sf"/>
</dbReference>
<evidence type="ECO:0000313" key="11">
    <source>
        <dbReference type="Proteomes" id="UP000029409"/>
    </source>
</evidence>
<dbReference type="SUPFAM" id="SSF103473">
    <property type="entry name" value="MFS general substrate transporter"/>
    <property type="match status" value="1"/>
</dbReference>
<sequence>MSEKMKRVFAFTAIVLGFFMALLDTTIVNIALPEMTKHFGGSVSGISWVMNGYNLAFAVLILTASRLADQFGRRKVFLIGIALFTLSSLLAGFAPSLGALIVLRIIQGLAGAIIVPVTIPLTTTTFPRELHGAIIGIWGAVSGLAAASGPALGGMLMEKLNWQWIFFVNVPLGVLSVILTLVFIGESKDASAGRRVDFAGTLFITVSMFCLVYGLIRVKDWGWTSAAILLFFAAGLLFLLLFLYAERKGAEPMLPLELLKIKVFNGAALTLLIVGAGLMNISLLTSFFLMRIMAMTDLKAGLILSMMAVGATLTSAISGPLSGKYGSRWFASVGILVLAGATYSLGGLSSSSPVSGILLRLALAGIGVGLTMAPVMSAAVRNVPEEKVGISSGVINMTKALGSVLGVAIIVTALQQNLDDKMGVARSSAVQMIRTDAKLLPQVKEALTASLQSADSGGEGGTASPPAPESAAAAVGAQLRAAASKLAPAQREALEQAVPAQLREAEALVGRIGAEMKEAAVKGFSRTFALASLLLLPGVAFALISDRSPRRSEREIPAAEKGTLL</sequence>
<evidence type="ECO:0000259" key="9">
    <source>
        <dbReference type="PROSITE" id="PS50850"/>
    </source>
</evidence>
<feature type="transmembrane region" description="Helical" evidence="8">
    <location>
        <begin position="524"/>
        <end position="544"/>
    </location>
</feature>
<dbReference type="STRING" id="44251.PDUR_05880"/>
<dbReference type="PROSITE" id="PS00216">
    <property type="entry name" value="SUGAR_TRANSPORT_1"/>
    <property type="match status" value="1"/>
</dbReference>
<proteinExistence type="predicted"/>
<dbReference type="AlphaFoldDB" id="A0A089HHV3"/>
<feature type="transmembrane region" description="Helical" evidence="8">
    <location>
        <begin position="101"/>
        <end position="121"/>
    </location>
</feature>
<evidence type="ECO:0000256" key="2">
    <source>
        <dbReference type="ARBA" id="ARBA00022448"/>
    </source>
</evidence>
<dbReference type="PROSITE" id="PS50850">
    <property type="entry name" value="MFS"/>
    <property type="match status" value="1"/>
</dbReference>
<comment type="subcellular location">
    <subcellularLocation>
        <location evidence="1">Cell membrane</location>
        <topology evidence="1">Multi-pass membrane protein</topology>
    </subcellularLocation>
</comment>
<feature type="transmembrane region" description="Helical" evidence="8">
    <location>
        <begin position="329"/>
        <end position="345"/>
    </location>
</feature>
<feature type="transmembrane region" description="Helical" evidence="8">
    <location>
        <begin position="164"/>
        <end position="184"/>
    </location>
</feature>
<accession>A0A089HHV3</accession>
<evidence type="ECO:0000256" key="1">
    <source>
        <dbReference type="ARBA" id="ARBA00004651"/>
    </source>
</evidence>
<name>A0A089HHV3_PAEDU</name>
<feature type="transmembrane region" description="Helical" evidence="8">
    <location>
        <begin position="266"/>
        <end position="294"/>
    </location>
</feature>
<dbReference type="GO" id="GO:0005886">
    <property type="term" value="C:plasma membrane"/>
    <property type="evidence" value="ECO:0007669"/>
    <property type="project" value="UniProtKB-SubCell"/>
</dbReference>
<feature type="transmembrane region" description="Helical" evidence="8">
    <location>
        <begin position="222"/>
        <end position="245"/>
    </location>
</feature>
<evidence type="ECO:0000313" key="10">
    <source>
        <dbReference type="EMBL" id="AIQ11526.1"/>
    </source>
</evidence>
<gene>
    <name evidence="10" type="ORF">PDUR_05880</name>
</gene>
<keyword evidence="5 8" id="KW-1133">Transmembrane helix</keyword>
<feature type="transmembrane region" description="Helical" evidence="8">
    <location>
        <begin position="357"/>
        <end position="380"/>
    </location>
</feature>
<evidence type="ECO:0000256" key="3">
    <source>
        <dbReference type="ARBA" id="ARBA00022475"/>
    </source>
</evidence>
<feature type="transmembrane region" description="Helical" evidence="8">
    <location>
        <begin position="133"/>
        <end position="152"/>
    </location>
</feature>
<dbReference type="eggNOG" id="COG0477">
    <property type="taxonomic scope" value="Bacteria"/>
</dbReference>
<dbReference type="InterPro" id="IPR004638">
    <property type="entry name" value="EmrB-like"/>
</dbReference>
<keyword evidence="3" id="KW-1003">Cell membrane</keyword>
<feature type="domain" description="Major facilitator superfamily (MFS) profile" evidence="9">
    <location>
        <begin position="10"/>
        <end position="444"/>
    </location>
</feature>
<organism evidence="10 11">
    <name type="scientific">Paenibacillus durus</name>
    <name type="common">Paenibacillus azotofixans</name>
    <dbReference type="NCBI Taxonomy" id="44251"/>
    <lineage>
        <taxon>Bacteria</taxon>
        <taxon>Bacillati</taxon>
        <taxon>Bacillota</taxon>
        <taxon>Bacilli</taxon>
        <taxon>Bacillales</taxon>
        <taxon>Paenibacillaceae</taxon>
        <taxon>Paenibacillus</taxon>
    </lineage>
</organism>
<protein>
    <submittedName>
        <fullName evidence="10">Major facilitator transporter</fullName>
    </submittedName>
</protein>
<keyword evidence="4 8" id="KW-0812">Transmembrane</keyword>
<evidence type="ECO:0000256" key="5">
    <source>
        <dbReference type="ARBA" id="ARBA00022989"/>
    </source>
</evidence>
<dbReference type="PANTHER" id="PTHR42718:SF46">
    <property type="entry name" value="BLR6921 PROTEIN"/>
    <property type="match status" value="1"/>
</dbReference>
<feature type="transmembrane region" description="Helical" evidence="8">
    <location>
        <begin position="76"/>
        <end position="95"/>
    </location>
</feature>
<feature type="transmembrane region" description="Helical" evidence="8">
    <location>
        <begin position="196"/>
        <end position="216"/>
    </location>
</feature>
<evidence type="ECO:0000256" key="7">
    <source>
        <dbReference type="SAM" id="MobiDB-lite"/>
    </source>
</evidence>
<feature type="transmembrane region" description="Helical" evidence="8">
    <location>
        <begin position="300"/>
        <end position="317"/>
    </location>
</feature>
<dbReference type="GO" id="GO:0022857">
    <property type="term" value="F:transmembrane transporter activity"/>
    <property type="evidence" value="ECO:0007669"/>
    <property type="project" value="InterPro"/>
</dbReference>
<dbReference type="EMBL" id="CP009288">
    <property type="protein sequence ID" value="AIQ11526.1"/>
    <property type="molecule type" value="Genomic_DNA"/>
</dbReference>
<reference evidence="10 11" key="1">
    <citation type="submission" date="2014-08" db="EMBL/GenBank/DDBJ databases">
        <title>Comparative genomics of the Paenibacillus odorifer group.</title>
        <authorList>
            <person name="den Bakker H.C."/>
            <person name="Tsai Y.-C."/>
            <person name="Martin N."/>
            <person name="Korlach J."/>
            <person name="Wiedmann M."/>
        </authorList>
    </citation>
    <scope>NUCLEOTIDE SEQUENCE [LARGE SCALE GENOMIC DNA]</scope>
    <source>
        <strain evidence="10 11">DSM 1735</strain>
    </source>
</reference>
<dbReference type="KEGG" id="pdu:PDUR_05880"/>
<dbReference type="NCBIfam" id="TIGR00711">
    <property type="entry name" value="efflux_EmrB"/>
    <property type="match status" value="1"/>
</dbReference>
<keyword evidence="6 8" id="KW-0472">Membrane</keyword>
<dbReference type="InterPro" id="IPR005829">
    <property type="entry name" value="Sugar_transporter_CS"/>
</dbReference>
<evidence type="ECO:0000256" key="4">
    <source>
        <dbReference type="ARBA" id="ARBA00022692"/>
    </source>
</evidence>
<dbReference type="PRINTS" id="PR01036">
    <property type="entry name" value="TCRTETB"/>
</dbReference>
<keyword evidence="2" id="KW-0813">Transport</keyword>
<dbReference type="Pfam" id="PF07690">
    <property type="entry name" value="MFS_1"/>
    <property type="match status" value="2"/>
</dbReference>
<evidence type="ECO:0000256" key="8">
    <source>
        <dbReference type="SAM" id="Phobius"/>
    </source>
</evidence>
<feature type="transmembrane region" description="Helical" evidence="8">
    <location>
        <begin position="400"/>
        <end position="418"/>
    </location>
</feature>
<dbReference type="InterPro" id="IPR020846">
    <property type="entry name" value="MFS_dom"/>
</dbReference>
<dbReference type="PANTHER" id="PTHR42718">
    <property type="entry name" value="MAJOR FACILITATOR SUPERFAMILY MULTIDRUG TRANSPORTER MFSC"/>
    <property type="match status" value="1"/>
</dbReference>
<dbReference type="InterPro" id="IPR011701">
    <property type="entry name" value="MFS"/>
</dbReference>
<dbReference type="CDD" id="cd17321">
    <property type="entry name" value="MFS_MMR_MDR_like"/>
    <property type="match status" value="1"/>
</dbReference>
<dbReference type="Proteomes" id="UP000029409">
    <property type="component" value="Chromosome"/>
</dbReference>
<feature type="transmembrane region" description="Helical" evidence="8">
    <location>
        <begin position="39"/>
        <end position="64"/>
    </location>
</feature>
<feature type="region of interest" description="Disordered" evidence="7">
    <location>
        <begin position="452"/>
        <end position="471"/>
    </location>
</feature>
<evidence type="ECO:0000256" key="6">
    <source>
        <dbReference type="ARBA" id="ARBA00023136"/>
    </source>
</evidence>